<reference evidence="1 2" key="1">
    <citation type="journal article" date="2015" name="Biotechnol. Biofuels">
        <title>Genetic basis of the highly efficient yeast Kluyveromyces marxianus: complete genome sequence and transcriptome analyses.</title>
        <authorList>
            <person name="Lertwattanasakul N."/>
            <person name="Kosaka T."/>
            <person name="Hosoyama A."/>
            <person name="Suzuki Y."/>
            <person name="Rodrussamee N."/>
            <person name="Matsutani M."/>
            <person name="Murata M."/>
            <person name="Fujimoto N."/>
            <person name="Suprayogi"/>
            <person name="Tsuchikane K."/>
            <person name="Limtong S."/>
            <person name="Fujita N."/>
            <person name="Yamada M."/>
        </authorList>
    </citation>
    <scope>NUCLEOTIDE SEQUENCE [LARGE SCALE GENOMIC DNA]</scope>
    <source>
        <strain evidence="2">DMKU3-1042 / BCC 29191 / NBRC 104275</strain>
    </source>
</reference>
<evidence type="ECO:0000313" key="2">
    <source>
        <dbReference type="Proteomes" id="UP000065495"/>
    </source>
</evidence>
<dbReference type="KEGG" id="kmx:KLMA_20782"/>
<proteinExistence type="predicted"/>
<accession>W0T739</accession>
<dbReference type="EMBL" id="AP012214">
    <property type="protein sequence ID" value="BAO39240.1"/>
    <property type="molecule type" value="Genomic_DNA"/>
</dbReference>
<sequence length="101" mass="11822">MIHSYFSLLGTKVLRLINQVGFSGSFEESKSDDSYRNDPMKYVDTYLRINQKRFNITRNNNFLSCFAGPSPFIRFLAGNFSSFERQKTVIKRNACRVTKEY</sequence>
<evidence type="ECO:0000313" key="1">
    <source>
        <dbReference type="EMBL" id="BAO39240.1"/>
    </source>
</evidence>
<dbReference type="Proteomes" id="UP000065495">
    <property type="component" value="Chromosome 2"/>
</dbReference>
<dbReference type="OrthoDB" id="4020223at2759"/>
<gene>
    <name evidence="1" type="ORF">KLMA_20782</name>
</gene>
<dbReference type="AlphaFoldDB" id="W0T739"/>
<dbReference type="GeneID" id="34715238"/>
<protein>
    <submittedName>
        <fullName evidence="1">Uncharacterized protein</fullName>
    </submittedName>
</protein>
<name>W0T739_KLUMD</name>
<dbReference type="VEuPathDB" id="FungiDB:KLMA_20782"/>
<dbReference type="RefSeq" id="XP_022675093.1">
    <property type="nucleotide sequence ID" value="XM_022818424.1"/>
</dbReference>
<organism evidence="1 2">
    <name type="scientific">Kluyveromyces marxianus (strain DMKU3-1042 / BCC 29191 / NBRC 104275)</name>
    <name type="common">Yeast</name>
    <name type="synonym">Candida kefyr</name>
    <dbReference type="NCBI Taxonomy" id="1003335"/>
    <lineage>
        <taxon>Eukaryota</taxon>
        <taxon>Fungi</taxon>
        <taxon>Dikarya</taxon>
        <taxon>Ascomycota</taxon>
        <taxon>Saccharomycotina</taxon>
        <taxon>Saccharomycetes</taxon>
        <taxon>Saccharomycetales</taxon>
        <taxon>Saccharomycetaceae</taxon>
        <taxon>Kluyveromyces</taxon>
    </lineage>
</organism>